<name>A0ACB9E3F6_CICIN</name>
<sequence length="111" mass="12769">MCIYSPYCLRPCSQWTTVHVKLQRTPDKLQRTSKNSRSSICQVKTLKVLSVTNCESLEELPIDLGKLIFLQILRVYAGPKLKTLSCRIKAFSETRFGIGPLTKAAKRRRRR</sequence>
<gene>
    <name evidence="1" type="ORF">L2E82_25224</name>
</gene>
<protein>
    <submittedName>
        <fullName evidence="1">Uncharacterized protein</fullName>
    </submittedName>
</protein>
<keyword evidence="2" id="KW-1185">Reference proteome</keyword>
<comment type="caution">
    <text evidence="1">The sequence shown here is derived from an EMBL/GenBank/DDBJ whole genome shotgun (WGS) entry which is preliminary data.</text>
</comment>
<reference evidence="2" key="1">
    <citation type="journal article" date="2022" name="Mol. Ecol. Resour.">
        <title>The genomes of chicory, endive, great burdock and yacon provide insights into Asteraceae palaeo-polyploidization history and plant inulin production.</title>
        <authorList>
            <person name="Fan W."/>
            <person name="Wang S."/>
            <person name="Wang H."/>
            <person name="Wang A."/>
            <person name="Jiang F."/>
            <person name="Liu H."/>
            <person name="Zhao H."/>
            <person name="Xu D."/>
            <person name="Zhang Y."/>
        </authorList>
    </citation>
    <scope>NUCLEOTIDE SEQUENCE [LARGE SCALE GENOMIC DNA]</scope>
    <source>
        <strain evidence="2">cv. Punajuju</strain>
    </source>
</reference>
<dbReference type="EMBL" id="CM042012">
    <property type="protein sequence ID" value="KAI3753178.1"/>
    <property type="molecule type" value="Genomic_DNA"/>
</dbReference>
<proteinExistence type="predicted"/>
<evidence type="ECO:0000313" key="2">
    <source>
        <dbReference type="Proteomes" id="UP001055811"/>
    </source>
</evidence>
<reference evidence="1 2" key="2">
    <citation type="journal article" date="2022" name="Mol. Ecol. Resour.">
        <title>The genomes of chicory, endive, great burdock and yacon provide insights into Asteraceae paleo-polyploidization history and plant inulin production.</title>
        <authorList>
            <person name="Fan W."/>
            <person name="Wang S."/>
            <person name="Wang H."/>
            <person name="Wang A."/>
            <person name="Jiang F."/>
            <person name="Liu H."/>
            <person name="Zhao H."/>
            <person name="Xu D."/>
            <person name="Zhang Y."/>
        </authorList>
    </citation>
    <scope>NUCLEOTIDE SEQUENCE [LARGE SCALE GENOMIC DNA]</scope>
    <source>
        <strain evidence="2">cv. Punajuju</strain>
        <tissue evidence="1">Leaves</tissue>
    </source>
</reference>
<organism evidence="1 2">
    <name type="scientific">Cichorium intybus</name>
    <name type="common">Chicory</name>
    <dbReference type="NCBI Taxonomy" id="13427"/>
    <lineage>
        <taxon>Eukaryota</taxon>
        <taxon>Viridiplantae</taxon>
        <taxon>Streptophyta</taxon>
        <taxon>Embryophyta</taxon>
        <taxon>Tracheophyta</taxon>
        <taxon>Spermatophyta</taxon>
        <taxon>Magnoliopsida</taxon>
        <taxon>eudicotyledons</taxon>
        <taxon>Gunneridae</taxon>
        <taxon>Pentapetalae</taxon>
        <taxon>asterids</taxon>
        <taxon>campanulids</taxon>
        <taxon>Asterales</taxon>
        <taxon>Asteraceae</taxon>
        <taxon>Cichorioideae</taxon>
        <taxon>Cichorieae</taxon>
        <taxon>Cichoriinae</taxon>
        <taxon>Cichorium</taxon>
    </lineage>
</organism>
<accession>A0ACB9E3F6</accession>
<evidence type="ECO:0000313" key="1">
    <source>
        <dbReference type="EMBL" id="KAI3753178.1"/>
    </source>
</evidence>
<dbReference type="Proteomes" id="UP001055811">
    <property type="component" value="Linkage Group LG04"/>
</dbReference>